<dbReference type="GO" id="GO:0005634">
    <property type="term" value="C:nucleus"/>
    <property type="evidence" value="ECO:0007669"/>
    <property type="project" value="TreeGrafter"/>
</dbReference>
<dbReference type="GO" id="GO:0031119">
    <property type="term" value="P:tRNA pseudouridine synthesis"/>
    <property type="evidence" value="ECO:0007669"/>
    <property type="project" value="TreeGrafter"/>
</dbReference>
<accession>A0A9Q0RZY4</accession>
<dbReference type="OrthoDB" id="25767at2759"/>
<dbReference type="SUPFAM" id="SSF55120">
    <property type="entry name" value="Pseudouridine synthase"/>
    <property type="match status" value="1"/>
</dbReference>
<dbReference type="Gene3D" id="3.30.70.580">
    <property type="entry name" value="Pseudouridine synthase I, catalytic domain, N-terminal subdomain"/>
    <property type="match status" value="1"/>
</dbReference>
<dbReference type="CDD" id="cd02569">
    <property type="entry name" value="PseudoU_synth_ScPus3"/>
    <property type="match status" value="1"/>
</dbReference>
<dbReference type="InterPro" id="IPR020097">
    <property type="entry name" value="PsdUridine_synth_TruA_a/b_dom"/>
</dbReference>
<dbReference type="GO" id="GO:0003723">
    <property type="term" value="F:RNA binding"/>
    <property type="evidence" value="ECO:0007669"/>
    <property type="project" value="InterPro"/>
</dbReference>
<evidence type="ECO:0000313" key="6">
    <source>
        <dbReference type="Proteomes" id="UP001151699"/>
    </source>
</evidence>
<keyword evidence="2" id="KW-0819">tRNA processing</keyword>
<dbReference type="Pfam" id="PF01416">
    <property type="entry name" value="PseudoU_synth_1"/>
    <property type="match status" value="1"/>
</dbReference>
<comment type="similarity">
    <text evidence="1">Belongs to the tRNA pseudouridine synthase TruA family.</text>
</comment>
<dbReference type="InterPro" id="IPR020095">
    <property type="entry name" value="PsdUridine_synth_TruA_C"/>
</dbReference>
<comment type="caution">
    <text evidence="5">The sequence shown here is derived from an EMBL/GenBank/DDBJ whole genome shotgun (WGS) entry which is preliminary data.</text>
</comment>
<dbReference type="InterPro" id="IPR020094">
    <property type="entry name" value="TruA/RsuA/RluB/E/F_N"/>
</dbReference>
<dbReference type="GO" id="GO:1990481">
    <property type="term" value="P:mRNA pseudouridine synthesis"/>
    <property type="evidence" value="ECO:0007669"/>
    <property type="project" value="TreeGrafter"/>
</dbReference>
<sequence length="457" mass="53135">MELQPDASYTVSVNRKKKFTSRADLEKFTHEELINRILQIQAHNNQLINLLKKEQFQAAAEAASSSKVDGKPKDQRKFHFKTSYKRHILLKFYYLGWDYQGFTTQEHTSNTIEHHLFKSLVKVCLIENRESSNYHRCGRTDKGVSAFSQVISLDIRSKFPPEIQMTEESLANEINYCEALNRVLPSNIKCIAWAPSQNASFSARFDCKLRSYRYFFPRGGMDIDAIKEGCKHLEGIHDFRNLCKMDVANGVVNFMREIKSAKIHLASQSLIDPSYDMLYLELVGSAYLWHQVRCIMAILMLVGQKLEDPNVIVELLDVERTPCTPQYSLASDVALNLYQVEYKEASDYEQDEEFELVNWIYEELNLRRVINTLQGQWTISSVQSTMMHEMLKDIQNIYEGKVKAPKLSNQINILLEGVRSKQYQPLMTRTRCESLENRIAHFAKKRRIEISKNDEEQ</sequence>
<dbReference type="GO" id="GO:0009982">
    <property type="term" value="F:pseudouridine synthase activity"/>
    <property type="evidence" value="ECO:0007669"/>
    <property type="project" value="InterPro"/>
</dbReference>
<dbReference type="FunFam" id="3.30.70.580:FF:000007">
    <property type="entry name" value="tRNA pseudouridine synthase"/>
    <property type="match status" value="1"/>
</dbReference>
<evidence type="ECO:0000313" key="5">
    <source>
        <dbReference type="EMBL" id="KAJ6639137.1"/>
    </source>
</evidence>
<dbReference type="InterPro" id="IPR020103">
    <property type="entry name" value="PsdUridine_synth_cat_dom_sf"/>
</dbReference>
<dbReference type="NCBIfam" id="TIGR00071">
    <property type="entry name" value="hisT_truA"/>
    <property type="match status" value="1"/>
</dbReference>
<proteinExistence type="inferred from homology"/>
<evidence type="ECO:0000259" key="4">
    <source>
        <dbReference type="Pfam" id="PF01416"/>
    </source>
</evidence>
<dbReference type="Gene3D" id="3.30.70.660">
    <property type="entry name" value="Pseudouridine synthase I, catalytic domain, C-terminal subdomain"/>
    <property type="match status" value="1"/>
</dbReference>
<dbReference type="HAMAP" id="MF_00171">
    <property type="entry name" value="TruA"/>
    <property type="match status" value="1"/>
</dbReference>
<dbReference type="InterPro" id="IPR001406">
    <property type="entry name" value="PsdUridine_synth_TruA"/>
</dbReference>
<dbReference type="GO" id="GO:0005737">
    <property type="term" value="C:cytoplasm"/>
    <property type="evidence" value="ECO:0007669"/>
    <property type="project" value="TreeGrafter"/>
</dbReference>
<dbReference type="EMBL" id="WJQU01000003">
    <property type="protein sequence ID" value="KAJ6639137.1"/>
    <property type="molecule type" value="Genomic_DNA"/>
</dbReference>
<reference evidence="5" key="1">
    <citation type="submission" date="2022-07" db="EMBL/GenBank/DDBJ databases">
        <authorList>
            <person name="Trinca V."/>
            <person name="Uliana J.V.C."/>
            <person name="Torres T.T."/>
            <person name="Ward R.J."/>
            <person name="Monesi N."/>
        </authorList>
    </citation>
    <scope>NUCLEOTIDE SEQUENCE</scope>
    <source>
        <strain evidence="5">HSMRA1968</strain>
        <tissue evidence="5">Whole embryos</tissue>
    </source>
</reference>
<feature type="domain" description="Pseudouridine synthase I TruA alpha/beta" evidence="4">
    <location>
        <begin position="230"/>
        <end position="342"/>
    </location>
</feature>
<dbReference type="Proteomes" id="UP001151699">
    <property type="component" value="Chromosome X"/>
</dbReference>
<gene>
    <name evidence="5" type="primary">PUS3</name>
    <name evidence="5" type="ORF">Bhyg_11877</name>
</gene>
<protein>
    <submittedName>
        <fullName evidence="5">tRNA pseudouridine(38/39) synthase</fullName>
    </submittedName>
</protein>
<dbReference type="AlphaFoldDB" id="A0A9Q0RZY4"/>
<dbReference type="PANTHER" id="PTHR11142">
    <property type="entry name" value="PSEUDOURIDYLATE SYNTHASE"/>
    <property type="match status" value="1"/>
</dbReference>
<name>A0A9Q0RZY4_9DIPT</name>
<organism evidence="5 6">
    <name type="scientific">Pseudolycoriella hygida</name>
    <dbReference type="NCBI Taxonomy" id="35572"/>
    <lineage>
        <taxon>Eukaryota</taxon>
        <taxon>Metazoa</taxon>
        <taxon>Ecdysozoa</taxon>
        <taxon>Arthropoda</taxon>
        <taxon>Hexapoda</taxon>
        <taxon>Insecta</taxon>
        <taxon>Pterygota</taxon>
        <taxon>Neoptera</taxon>
        <taxon>Endopterygota</taxon>
        <taxon>Diptera</taxon>
        <taxon>Nematocera</taxon>
        <taxon>Sciaroidea</taxon>
        <taxon>Sciaridae</taxon>
        <taxon>Pseudolycoriella</taxon>
    </lineage>
</organism>
<keyword evidence="3" id="KW-0413">Isomerase</keyword>
<dbReference type="PANTHER" id="PTHR11142:SF5">
    <property type="entry name" value="TRNA PSEUDOURIDINE(38_39) SYNTHASE"/>
    <property type="match status" value="1"/>
</dbReference>
<evidence type="ECO:0000256" key="2">
    <source>
        <dbReference type="ARBA" id="ARBA00022694"/>
    </source>
</evidence>
<keyword evidence="6" id="KW-1185">Reference proteome</keyword>
<evidence type="ECO:0000256" key="1">
    <source>
        <dbReference type="ARBA" id="ARBA00009375"/>
    </source>
</evidence>
<dbReference type="InterPro" id="IPR041707">
    <property type="entry name" value="Pus3-like"/>
</dbReference>
<evidence type="ECO:0000256" key="3">
    <source>
        <dbReference type="ARBA" id="ARBA00023235"/>
    </source>
</evidence>